<proteinExistence type="predicted"/>
<dbReference type="EMBL" id="AXCR01000011">
    <property type="protein sequence ID" value="KJR81783.1"/>
    <property type="molecule type" value="Genomic_DNA"/>
</dbReference>
<dbReference type="VEuPathDB" id="FungiDB:SPSK_00966"/>
<reference evidence="2 3" key="2">
    <citation type="journal article" date="2015" name="Eukaryot. Cell">
        <title>Asexual propagation of a virulent clone complex in a human and feline outbreak of sporotrichosis.</title>
        <authorList>
            <person name="Teixeira Mde M."/>
            <person name="Rodrigues A.M."/>
            <person name="Tsui C.K."/>
            <person name="de Almeida L.G."/>
            <person name="Van Diepeningen A.D."/>
            <person name="van den Ende B.G."/>
            <person name="Fernandes G.F."/>
            <person name="Kano R."/>
            <person name="Hamelin R.C."/>
            <person name="Lopes-Bezerra L.M."/>
            <person name="Vasconcelos A.T."/>
            <person name="de Hoog S."/>
            <person name="de Camargo Z.P."/>
            <person name="Felipe M.S."/>
        </authorList>
    </citation>
    <scope>NUCLEOTIDE SEQUENCE [LARGE SCALE GENOMIC DNA]</scope>
    <source>
        <strain evidence="2 3">1099-18</strain>
    </source>
</reference>
<dbReference type="KEGG" id="ssck:SPSK_00966"/>
<evidence type="ECO:0000256" key="1">
    <source>
        <dbReference type="SAM" id="MobiDB-lite"/>
    </source>
</evidence>
<reference evidence="2 3" key="1">
    <citation type="journal article" date="2014" name="BMC Genomics">
        <title>Comparative genomics of the major fungal agents of human and animal Sporotrichosis: Sporothrix schenckii and Sporothrix brasiliensis.</title>
        <authorList>
            <person name="Teixeira M.M."/>
            <person name="de Almeida L.G."/>
            <person name="Kubitschek-Barreira P."/>
            <person name="Alves F.L."/>
            <person name="Kioshima E.S."/>
            <person name="Abadio A.K."/>
            <person name="Fernandes L."/>
            <person name="Derengowski L.S."/>
            <person name="Ferreira K.S."/>
            <person name="Souza R.C."/>
            <person name="Ruiz J.C."/>
            <person name="de Andrade N.C."/>
            <person name="Paes H.C."/>
            <person name="Nicola A.M."/>
            <person name="Albuquerque P."/>
            <person name="Gerber A.L."/>
            <person name="Martins V.P."/>
            <person name="Peconick L.D."/>
            <person name="Neto A.V."/>
            <person name="Chaucanez C.B."/>
            <person name="Silva P.A."/>
            <person name="Cunha O.L."/>
            <person name="de Oliveira F.F."/>
            <person name="dos Santos T.C."/>
            <person name="Barros A.L."/>
            <person name="Soares M.A."/>
            <person name="de Oliveira L.M."/>
            <person name="Marini M.M."/>
            <person name="Villalobos-Duno H."/>
            <person name="Cunha M.M."/>
            <person name="de Hoog S."/>
            <person name="da Silveira J.F."/>
            <person name="Henrissat B."/>
            <person name="Nino-Vega G.A."/>
            <person name="Cisalpino P.S."/>
            <person name="Mora-Montes H.M."/>
            <person name="Almeida S.R."/>
            <person name="Stajich J.E."/>
            <person name="Lopes-Bezerra L.M."/>
            <person name="Vasconcelos A.T."/>
            <person name="Felipe M.S."/>
        </authorList>
    </citation>
    <scope>NUCLEOTIDE SEQUENCE [LARGE SCALE GENOMIC DNA]</scope>
    <source>
        <strain evidence="2 3">1099-18</strain>
    </source>
</reference>
<sequence length="70" mass="7678">MKQTLALDVSKLALAWKESSLFCSVEKQGWGQKAVNTARKPESQKPESQEGKQLRAPGSGAWNQPLQHAS</sequence>
<dbReference type="Proteomes" id="UP000033710">
    <property type="component" value="Unassembled WGS sequence"/>
</dbReference>
<protein>
    <submittedName>
        <fullName evidence="2">Uncharacterized protein</fullName>
    </submittedName>
</protein>
<evidence type="ECO:0000313" key="2">
    <source>
        <dbReference type="EMBL" id="KJR81783.1"/>
    </source>
</evidence>
<dbReference type="RefSeq" id="XP_016584459.1">
    <property type="nucleotide sequence ID" value="XM_016727905.1"/>
</dbReference>
<gene>
    <name evidence="2" type="ORF">SPSK_00966</name>
</gene>
<feature type="compositionally biased region" description="Basic and acidic residues" evidence="1">
    <location>
        <begin position="39"/>
        <end position="53"/>
    </location>
</feature>
<comment type="caution">
    <text evidence="2">The sequence shown here is derived from an EMBL/GenBank/DDBJ whole genome shotgun (WGS) entry which is preliminary data.</text>
</comment>
<dbReference type="GeneID" id="27663182"/>
<accession>A0A0F2LWF0</accession>
<feature type="region of interest" description="Disordered" evidence="1">
    <location>
        <begin position="31"/>
        <end position="70"/>
    </location>
</feature>
<name>A0A0F2LWF0_SPOSC</name>
<organism evidence="2 3">
    <name type="scientific">Sporothrix schenckii 1099-18</name>
    <dbReference type="NCBI Taxonomy" id="1397361"/>
    <lineage>
        <taxon>Eukaryota</taxon>
        <taxon>Fungi</taxon>
        <taxon>Dikarya</taxon>
        <taxon>Ascomycota</taxon>
        <taxon>Pezizomycotina</taxon>
        <taxon>Sordariomycetes</taxon>
        <taxon>Sordariomycetidae</taxon>
        <taxon>Ophiostomatales</taxon>
        <taxon>Ophiostomataceae</taxon>
        <taxon>Sporothrix</taxon>
    </lineage>
</organism>
<evidence type="ECO:0000313" key="3">
    <source>
        <dbReference type="Proteomes" id="UP000033710"/>
    </source>
</evidence>
<feature type="compositionally biased region" description="Polar residues" evidence="1">
    <location>
        <begin position="61"/>
        <end position="70"/>
    </location>
</feature>
<dbReference type="AlphaFoldDB" id="A0A0F2LWF0"/>